<feature type="region of interest" description="Disordered" evidence="1">
    <location>
        <begin position="52"/>
        <end position="99"/>
    </location>
</feature>
<reference evidence="2" key="1">
    <citation type="submission" date="2023-03" db="EMBL/GenBank/DDBJ databases">
        <title>Massive genome expansion in bonnet fungi (Mycena s.s.) driven by repeated elements and novel gene families across ecological guilds.</title>
        <authorList>
            <consortium name="Lawrence Berkeley National Laboratory"/>
            <person name="Harder C.B."/>
            <person name="Miyauchi S."/>
            <person name="Viragh M."/>
            <person name="Kuo A."/>
            <person name="Thoen E."/>
            <person name="Andreopoulos B."/>
            <person name="Lu D."/>
            <person name="Skrede I."/>
            <person name="Drula E."/>
            <person name="Henrissat B."/>
            <person name="Morin E."/>
            <person name="Kohler A."/>
            <person name="Barry K."/>
            <person name="LaButti K."/>
            <person name="Morin E."/>
            <person name="Salamov A."/>
            <person name="Lipzen A."/>
            <person name="Mereny Z."/>
            <person name="Hegedus B."/>
            <person name="Baldrian P."/>
            <person name="Stursova M."/>
            <person name="Weitz H."/>
            <person name="Taylor A."/>
            <person name="Grigoriev I.V."/>
            <person name="Nagy L.G."/>
            <person name="Martin F."/>
            <person name="Kauserud H."/>
        </authorList>
    </citation>
    <scope>NUCLEOTIDE SEQUENCE</scope>
    <source>
        <strain evidence="2">9284</strain>
    </source>
</reference>
<dbReference type="Proteomes" id="UP001221142">
    <property type="component" value="Unassembled WGS sequence"/>
</dbReference>
<keyword evidence="3" id="KW-1185">Reference proteome</keyword>
<sequence>MQGRLAHPTRLPNQAPNSSLSRPRRTCAAPQTSTAASIYRAQKCLLRRAKCSHASSTGRPSSDGDWSAARRPRRGGAFPGPSPNDACGDHSHSSKSSSQLFLIPPAEPALLQSDVCRPKSARFTQRDAARRWLLESARRCARRGDFRRRTEKRLVRIKVQKTSRCRGRAGTSGPPALYATNGACGALVFGRLGDILGMDQILRNGRLQYTINVQATRYPWPRTEQCAAYTSPLRTTPWPSFSGIGGQLICLPCIRWLGPVNAE</sequence>
<evidence type="ECO:0000256" key="1">
    <source>
        <dbReference type="SAM" id="MobiDB-lite"/>
    </source>
</evidence>
<name>A0AAD7B298_9AGAR</name>
<organism evidence="2 3">
    <name type="scientific">Roridomyces roridus</name>
    <dbReference type="NCBI Taxonomy" id="1738132"/>
    <lineage>
        <taxon>Eukaryota</taxon>
        <taxon>Fungi</taxon>
        <taxon>Dikarya</taxon>
        <taxon>Basidiomycota</taxon>
        <taxon>Agaricomycotina</taxon>
        <taxon>Agaricomycetes</taxon>
        <taxon>Agaricomycetidae</taxon>
        <taxon>Agaricales</taxon>
        <taxon>Marasmiineae</taxon>
        <taxon>Mycenaceae</taxon>
        <taxon>Roridomyces</taxon>
    </lineage>
</organism>
<proteinExistence type="predicted"/>
<comment type="caution">
    <text evidence="2">The sequence shown here is derived from an EMBL/GenBank/DDBJ whole genome shotgun (WGS) entry which is preliminary data.</text>
</comment>
<gene>
    <name evidence="2" type="ORF">FB45DRAFT_391605</name>
</gene>
<evidence type="ECO:0000313" key="3">
    <source>
        <dbReference type="Proteomes" id="UP001221142"/>
    </source>
</evidence>
<protein>
    <submittedName>
        <fullName evidence="2">Uncharacterized protein</fullName>
    </submittedName>
</protein>
<accession>A0AAD7B298</accession>
<feature type="region of interest" description="Disordered" evidence="1">
    <location>
        <begin position="1"/>
        <end position="34"/>
    </location>
</feature>
<evidence type="ECO:0000313" key="2">
    <source>
        <dbReference type="EMBL" id="KAJ7607901.1"/>
    </source>
</evidence>
<dbReference type="AlphaFoldDB" id="A0AAD7B298"/>
<dbReference type="EMBL" id="JARKIF010000047">
    <property type="protein sequence ID" value="KAJ7607901.1"/>
    <property type="molecule type" value="Genomic_DNA"/>
</dbReference>
<feature type="compositionally biased region" description="Polar residues" evidence="1">
    <location>
        <begin position="11"/>
        <end position="21"/>
    </location>
</feature>